<dbReference type="EMBL" id="WEGI01000008">
    <property type="protein sequence ID" value="MQY28348.1"/>
    <property type="molecule type" value="Genomic_DNA"/>
</dbReference>
<sequence length="93" mass="10729">MLVPPSFYRSLTSNRIRVQGFLMGYLRGKRIPIPDYIEHEIERTFNSDQLVMWLGRSMRAKSTADVFHELMDRHRAEQRAAGVAPSAATEPPR</sequence>
<accession>A0A7K0DRW8</accession>
<organism evidence="1 2">
    <name type="scientific">Nocardia aurantia</name>
    <dbReference type="NCBI Taxonomy" id="2585199"/>
    <lineage>
        <taxon>Bacteria</taxon>
        <taxon>Bacillati</taxon>
        <taxon>Actinomycetota</taxon>
        <taxon>Actinomycetes</taxon>
        <taxon>Mycobacteriales</taxon>
        <taxon>Nocardiaceae</taxon>
        <taxon>Nocardia</taxon>
    </lineage>
</organism>
<dbReference type="RefSeq" id="WP_153344201.1">
    <property type="nucleotide sequence ID" value="NZ_WEGI01000008.1"/>
</dbReference>
<dbReference type="AlphaFoldDB" id="A0A7K0DRW8"/>
<proteinExistence type="predicted"/>
<evidence type="ECO:0000313" key="2">
    <source>
        <dbReference type="Proteomes" id="UP000431401"/>
    </source>
</evidence>
<reference evidence="1 2" key="1">
    <citation type="submission" date="2019-10" db="EMBL/GenBank/DDBJ databases">
        <title>Nocardia macrotermitis sp. nov. and Nocardia aurantia sp. nov., isolated from the gut of fungus growing-termite Macrotermes natalensis.</title>
        <authorList>
            <person name="Benndorf R."/>
            <person name="Schwitalla J."/>
            <person name="Martin K."/>
            <person name="De Beer W."/>
            <person name="Kaster A.-K."/>
            <person name="Vollmers J."/>
            <person name="Poulsen M."/>
            <person name="Beemelmanns C."/>
        </authorList>
    </citation>
    <scope>NUCLEOTIDE SEQUENCE [LARGE SCALE GENOMIC DNA]</scope>
    <source>
        <strain evidence="1 2">RB56</strain>
    </source>
</reference>
<gene>
    <name evidence="1" type="ORF">NRB56_39310</name>
</gene>
<comment type="caution">
    <text evidence="1">The sequence shown here is derived from an EMBL/GenBank/DDBJ whole genome shotgun (WGS) entry which is preliminary data.</text>
</comment>
<evidence type="ECO:0000313" key="1">
    <source>
        <dbReference type="EMBL" id="MQY28348.1"/>
    </source>
</evidence>
<dbReference type="Proteomes" id="UP000431401">
    <property type="component" value="Unassembled WGS sequence"/>
</dbReference>
<keyword evidence="2" id="KW-1185">Reference proteome</keyword>
<protein>
    <submittedName>
        <fullName evidence="1">Uncharacterized protein</fullName>
    </submittedName>
</protein>
<name>A0A7K0DRW8_9NOCA</name>